<accession>A0ABV8SQN1</accession>
<sequence length="173" mass="19016">MLDFDATGFWEESDYANEEYTDDPVTPEKVALVQRALGFKLSAAYVALMRSKNGGTPARTCHRTSEPTSWAKDHIAITGIFSIGNAKPSSLCGDVGSEFWIAEWGYPRIGVYFADCPSAGHDMLCLDYRSCGPEGEPSVVHVDQERDYAITFVAPDFATFIRGLESDDAFDHG</sequence>
<dbReference type="SUPFAM" id="SSF160631">
    <property type="entry name" value="SMI1/KNR4-like"/>
    <property type="match status" value="1"/>
</dbReference>
<evidence type="ECO:0000313" key="2">
    <source>
        <dbReference type="EMBL" id="MFC4309904.1"/>
    </source>
</evidence>
<proteinExistence type="predicted"/>
<dbReference type="Proteomes" id="UP001595904">
    <property type="component" value="Unassembled WGS sequence"/>
</dbReference>
<evidence type="ECO:0000313" key="3">
    <source>
        <dbReference type="Proteomes" id="UP001595904"/>
    </source>
</evidence>
<feature type="domain" description="Knr4/Smi1-like" evidence="1">
    <location>
        <begin position="24"/>
        <end position="163"/>
    </location>
</feature>
<dbReference type="EMBL" id="JBHSDU010000003">
    <property type="protein sequence ID" value="MFC4309904.1"/>
    <property type="molecule type" value="Genomic_DNA"/>
</dbReference>
<keyword evidence="3" id="KW-1185">Reference proteome</keyword>
<gene>
    <name evidence="2" type="ORF">ACFPN2_12505</name>
</gene>
<dbReference type="InterPro" id="IPR018958">
    <property type="entry name" value="Knr4/Smi1-like_dom"/>
</dbReference>
<protein>
    <submittedName>
        <fullName evidence="2">SMI1/KNR4 family protein</fullName>
    </submittedName>
</protein>
<dbReference type="SMART" id="SM00860">
    <property type="entry name" value="SMI1_KNR4"/>
    <property type="match status" value="1"/>
</dbReference>
<organism evidence="2 3">
    <name type="scientific">Steroidobacter flavus</name>
    <dbReference type="NCBI Taxonomy" id="1842136"/>
    <lineage>
        <taxon>Bacteria</taxon>
        <taxon>Pseudomonadati</taxon>
        <taxon>Pseudomonadota</taxon>
        <taxon>Gammaproteobacteria</taxon>
        <taxon>Steroidobacterales</taxon>
        <taxon>Steroidobacteraceae</taxon>
        <taxon>Steroidobacter</taxon>
    </lineage>
</organism>
<dbReference type="InterPro" id="IPR037883">
    <property type="entry name" value="Knr4/Smi1-like_sf"/>
</dbReference>
<dbReference type="Gene3D" id="3.40.1580.10">
    <property type="entry name" value="SMI1/KNR4-like"/>
    <property type="match status" value="1"/>
</dbReference>
<dbReference type="Pfam" id="PF09346">
    <property type="entry name" value="SMI1_KNR4"/>
    <property type="match status" value="1"/>
</dbReference>
<name>A0ABV8SQN1_9GAMM</name>
<reference evidence="3" key="1">
    <citation type="journal article" date="2019" name="Int. J. Syst. Evol. Microbiol.">
        <title>The Global Catalogue of Microorganisms (GCM) 10K type strain sequencing project: providing services to taxonomists for standard genome sequencing and annotation.</title>
        <authorList>
            <consortium name="The Broad Institute Genomics Platform"/>
            <consortium name="The Broad Institute Genome Sequencing Center for Infectious Disease"/>
            <person name="Wu L."/>
            <person name="Ma J."/>
        </authorList>
    </citation>
    <scope>NUCLEOTIDE SEQUENCE [LARGE SCALE GENOMIC DNA]</scope>
    <source>
        <strain evidence="3">CGMCC 1.10759</strain>
    </source>
</reference>
<dbReference type="RefSeq" id="WP_380596956.1">
    <property type="nucleotide sequence ID" value="NZ_JBHSDU010000003.1"/>
</dbReference>
<comment type="caution">
    <text evidence="2">The sequence shown here is derived from an EMBL/GenBank/DDBJ whole genome shotgun (WGS) entry which is preliminary data.</text>
</comment>
<evidence type="ECO:0000259" key="1">
    <source>
        <dbReference type="SMART" id="SM00860"/>
    </source>
</evidence>